<dbReference type="GO" id="GO:0006508">
    <property type="term" value="P:proteolysis"/>
    <property type="evidence" value="ECO:0007669"/>
    <property type="project" value="UniProtKB-KW"/>
</dbReference>
<evidence type="ECO:0000313" key="6">
    <source>
        <dbReference type="Proteomes" id="UP000001953"/>
    </source>
</evidence>
<organism evidence="5 6">
    <name type="scientific">Nitrobacter hamburgensis (strain DSM 10229 / NCIMB 13809 / X14)</name>
    <dbReference type="NCBI Taxonomy" id="323097"/>
    <lineage>
        <taxon>Bacteria</taxon>
        <taxon>Pseudomonadati</taxon>
        <taxon>Pseudomonadota</taxon>
        <taxon>Alphaproteobacteria</taxon>
        <taxon>Hyphomicrobiales</taxon>
        <taxon>Nitrobacteraceae</taxon>
        <taxon>Nitrobacter</taxon>
    </lineage>
</organism>
<evidence type="ECO:0000259" key="4">
    <source>
        <dbReference type="Pfam" id="PF04586"/>
    </source>
</evidence>
<name>Q1QLF1_NITHX</name>
<dbReference type="STRING" id="323097.Nham_2150"/>
<evidence type="ECO:0000313" key="5">
    <source>
        <dbReference type="EMBL" id="ABE62946.1"/>
    </source>
</evidence>
<evidence type="ECO:0000256" key="1">
    <source>
        <dbReference type="ARBA" id="ARBA00022612"/>
    </source>
</evidence>
<feature type="domain" description="Prohead serine protease" evidence="4">
    <location>
        <begin position="47"/>
        <end position="184"/>
    </location>
</feature>
<keyword evidence="1" id="KW-1188">Viral release from host cell</keyword>
<dbReference type="HOGENOM" id="CLU_103736_0_0_5"/>
<dbReference type="eggNOG" id="COG3740">
    <property type="taxonomic scope" value="Bacteria"/>
</dbReference>
<dbReference type="GO" id="GO:0008233">
    <property type="term" value="F:peptidase activity"/>
    <property type="evidence" value="ECO:0007669"/>
    <property type="project" value="UniProtKB-KW"/>
</dbReference>
<dbReference type="AlphaFoldDB" id="Q1QLF1"/>
<reference evidence="5 6" key="1">
    <citation type="submission" date="2006-03" db="EMBL/GenBank/DDBJ databases">
        <title>Complete sequence of chromosome of Nitrobacter hamburgensis X14.</title>
        <authorList>
            <consortium name="US DOE Joint Genome Institute"/>
            <person name="Copeland A."/>
            <person name="Lucas S."/>
            <person name="Lapidus A."/>
            <person name="Barry K."/>
            <person name="Detter J.C."/>
            <person name="Glavina del Rio T."/>
            <person name="Hammon N."/>
            <person name="Israni S."/>
            <person name="Dalin E."/>
            <person name="Tice H."/>
            <person name="Pitluck S."/>
            <person name="Chain P."/>
            <person name="Malfatti S."/>
            <person name="Shin M."/>
            <person name="Vergez L."/>
            <person name="Schmutz J."/>
            <person name="Larimer F."/>
            <person name="Land M."/>
            <person name="Hauser L."/>
            <person name="Kyrpides N."/>
            <person name="Ivanova N."/>
            <person name="Ward B."/>
            <person name="Arp D."/>
            <person name="Klotz M."/>
            <person name="Stein L."/>
            <person name="O'Mullan G."/>
            <person name="Starkenburg S."/>
            <person name="Sayavedra L."/>
            <person name="Poret-Peterson A.T."/>
            <person name="Gentry M.E."/>
            <person name="Bruce D."/>
            <person name="Richardson P."/>
        </authorList>
    </citation>
    <scope>NUCLEOTIDE SEQUENCE [LARGE SCALE GENOMIC DNA]</scope>
    <source>
        <strain evidence="6">DSM 10229 / NCIMB 13809 / X14</strain>
    </source>
</reference>
<dbReference type="InterPro" id="IPR054613">
    <property type="entry name" value="Peptidase_S78_dom"/>
</dbReference>
<dbReference type="EMBL" id="CP000319">
    <property type="protein sequence ID" value="ABE62946.1"/>
    <property type="molecule type" value="Genomic_DNA"/>
</dbReference>
<sequence length="233" mass="25533">MDEFATINGELELRASRRTGGRRIRGRFPYRSKAVLSDGGRNGGKPQKEQFEPGAFSYSLKSDAEIHLLSGHDFAKPLASKNTGTLTFHDSNEALQFDADIHPEILDTSYGSDLIKQISSGLVFGLSPGFRIPPPSAVPADKAQKFENEDPKLGRAIIRTIFEAILTELSIVTRPAYPDASVTMHDALGNVINPDDMTDEEKIAAGWTYNVAGILIPPPDTIKRAMPAALRWR</sequence>
<protein>
    <recommendedName>
        <fullName evidence="4">Prohead serine protease domain-containing protein</fullName>
    </recommendedName>
</protein>
<accession>Q1QLF1</accession>
<evidence type="ECO:0000256" key="3">
    <source>
        <dbReference type="ARBA" id="ARBA00022801"/>
    </source>
</evidence>
<evidence type="ECO:0000256" key="2">
    <source>
        <dbReference type="ARBA" id="ARBA00022670"/>
    </source>
</evidence>
<gene>
    <name evidence="5" type="ordered locus">Nham_2150</name>
</gene>
<keyword evidence="2" id="KW-0645">Protease</keyword>
<keyword evidence="3" id="KW-0378">Hydrolase</keyword>
<dbReference type="KEGG" id="nha:Nham_2150"/>
<keyword evidence="6" id="KW-1185">Reference proteome</keyword>
<dbReference type="Pfam" id="PF04586">
    <property type="entry name" value="Peptidase_S78"/>
    <property type="match status" value="1"/>
</dbReference>
<dbReference type="RefSeq" id="WP_011510624.1">
    <property type="nucleotide sequence ID" value="NC_007964.1"/>
</dbReference>
<proteinExistence type="predicted"/>
<dbReference type="OrthoDB" id="64791at2"/>
<dbReference type="Proteomes" id="UP000001953">
    <property type="component" value="Chromosome"/>
</dbReference>